<proteinExistence type="predicted"/>
<comment type="caution">
    <text evidence="2">The sequence shown here is derived from an EMBL/GenBank/DDBJ whole genome shotgun (WGS) entry which is preliminary data.</text>
</comment>
<accession>A0A6L2P6P7</accession>
<protein>
    <submittedName>
        <fullName evidence="2">Putative phospholipid:diacylglycerol acyltransferase 2</fullName>
    </submittedName>
</protein>
<evidence type="ECO:0000313" key="2">
    <source>
        <dbReference type="EMBL" id="GEU92514.1"/>
    </source>
</evidence>
<keyword evidence="2" id="KW-0808">Transferase</keyword>
<keyword evidence="1" id="KW-1133">Transmembrane helix</keyword>
<feature type="non-terminal residue" evidence="2">
    <location>
        <position position="1"/>
    </location>
</feature>
<keyword evidence="1" id="KW-0472">Membrane</keyword>
<dbReference type="AlphaFoldDB" id="A0A6L2P6P7"/>
<dbReference type="InterPro" id="IPR003386">
    <property type="entry name" value="LACT/PDAT_acylTrfase"/>
</dbReference>
<name>A0A6L2P6P7_TANCI</name>
<dbReference type="GO" id="GO:0006629">
    <property type="term" value="P:lipid metabolic process"/>
    <property type="evidence" value="ECO:0007669"/>
    <property type="project" value="InterPro"/>
</dbReference>
<dbReference type="Pfam" id="PF02450">
    <property type="entry name" value="LCAT"/>
    <property type="match status" value="1"/>
</dbReference>
<dbReference type="InterPro" id="IPR029058">
    <property type="entry name" value="AB_hydrolase_fold"/>
</dbReference>
<dbReference type="EMBL" id="BKCJ010010646">
    <property type="protein sequence ID" value="GEU92514.1"/>
    <property type="molecule type" value="Genomic_DNA"/>
</dbReference>
<organism evidence="2">
    <name type="scientific">Tanacetum cinerariifolium</name>
    <name type="common">Dalmatian daisy</name>
    <name type="synonym">Chrysanthemum cinerariifolium</name>
    <dbReference type="NCBI Taxonomy" id="118510"/>
    <lineage>
        <taxon>Eukaryota</taxon>
        <taxon>Viridiplantae</taxon>
        <taxon>Streptophyta</taxon>
        <taxon>Embryophyta</taxon>
        <taxon>Tracheophyta</taxon>
        <taxon>Spermatophyta</taxon>
        <taxon>Magnoliopsida</taxon>
        <taxon>eudicotyledons</taxon>
        <taxon>Gunneridae</taxon>
        <taxon>Pentapetalae</taxon>
        <taxon>asterids</taxon>
        <taxon>campanulids</taxon>
        <taxon>Asterales</taxon>
        <taxon>Asteraceae</taxon>
        <taxon>Asteroideae</taxon>
        <taxon>Anthemideae</taxon>
        <taxon>Anthemidinae</taxon>
        <taxon>Tanacetum</taxon>
    </lineage>
</organism>
<dbReference type="GO" id="GO:0008374">
    <property type="term" value="F:O-acyltransferase activity"/>
    <property type="evidence" value="ECO:0007669"/>
    <property type="project" value="InterPro"/>
</dbReference>
<dbReference type="PANTHER" id="PTHR11440">
    <property type="entry name" value="LECITHIN-CHOLESTEROL ACYLTRANSFERASE-RELATED"/>
    <property type="match status" value="1"/>
</dbReference>
<sequence length="587" mass="65631">LRFRKLYFLEPNMRSNGSSESFKEPSLERLKVDYKHMKSQRMEEHKNMKKKWRCLDSCCWFIGCVCTTWWLLLFMYHCLPANLAGLNGPEPPGVRLKNEGLTPLHPVVMVPGIVTGGLELWEGRPCAEGLFRKRLWGGSFTEILKRPLCWMEHLSLDSETGLDPPGIRVRPVPGLVAADYFGPGYFVWAVLIENLAKIGYEGKNMYMAAYDWRLSFQNTQVRDQAFSRLKINIELMYITNGNKKVVVVPHSMGAIYFLHFMKWVEAPPPMGGGGGPKWCAKHIKAIMNIGATFLGVPKAVSSLLSAEGKDVAFIRIISFGKTTSEQHSSEHPIIAPKELMDLTKDLNSSANCGDIWTEYGKISRKNIQRLADNKAYTAGTLIDLLRFVAPKTMQRAEAHFSHGIATDLDDPKYAHYRYWSNPLETKLPDAPDMEIYSLYGVGIPTERSYVYKLSTSEKCNSIPFRIDSSAEGNGGRWGLRGGVYFVDGDDSVPVLSAGYMCAKAWKGKTRFNPSGSATYIREYQHKPPASLLEGRGLESGAHVDIMGNVALIEDIMRVAAGASAEDIGGDQVYSDILKMSEKVNIKL</sequence>
<dbReference type="Gene3D" id="3.40.50.1820">
    <property type="entry name" value="alpha/beta hydrolase"/>
    <property type="match status" value="1"/>
</dbReference>
<keyword evidence="1" id="KW-0812">Transmembrane</keyword>
<gene>
    <name evidence="2" type="ORF">Tci_064492</name>
</gene>
<feature type="transmembrane region" description="Helical" evidence="1">
    <location>
        <begin position="58"/>
        <end position="76"/>
    </location>
</feature>
<reference evidence="2" key="1">
    <citation type="journal article" date="2019" name="Sci. Rep.">
        <title>Draft genome of Tanacetum cinerariifolium, the natural source of mosquito coil.</title>
        <authorList>
            <person name="Yamashiro T."/>
            <person name="Shiraishi A."/>
            <person name="Satake H."/>
            <person name="Nakayama K."/>
        </authorList>
    </citation>
    <scope>NUCLEOTIDE SEQUENCE</scope>
</reference>
<evidence type="ECO:0000256" key="1">
    <source>
        <dbReference type="SAM" id="Phobius"/>
    </source>
</evidence>
<dbReference type="SUPFAM" id="SSF53474">
    <property type="entry name" value="alpha/beta-Hydrolases"/>
    <property type="match status" value="1"/>
</dbReference>
<keyword evidence="2" id="KW-0012">Acyltransferase</keyword>